<feature type="transmembrane region" description="Helical" evidence="10">
    <location>
        <begin position="20"/>
        <end position="39"/>
    </location>
</feature>
<keyword evidence="9 10" id="KW-0472">Membrane</keyword>
<dbReference type="Gramene" id="C.cajan_02095.t">
    <property type="protein sequence ID" value="C.cajan_02095.t"/>
    <property type="gene ID" value="C.cajan_02095"/>
</dbReference>
<evidence type="ECO:0000256" key="3">
    <source>
        <dbReference type="ARBA" id="ARBA00008715"/>
    </source>
</evidence>
<dbReference type="EC" id="2.4.1.-" evidence="10"/>
<evidence type="ECO:0000256" key="4">
    <source>
        <dbReference type="ARBA" id="ARBA00022676"/>
    </source>
</evidence>
<evidence type="ECO:0000313" key="13">
    <source>
        <dbReference type="Proteomes" id="UP000075243"/>
    </source>
</evidence>
<evidence type="ECO:0000256" key="10">
    <source>
        <dbReference type="RuleBase" id="RU363110"/>
    </source>
</evidence>
<dbReference type="SUPFAM" id="SSF53098">
    <property type="entry name" value="Ribonuclease H-like"/>
    <property type="match status" value="1"/>
</dbReference>
<protein>
    <recommendedName>
        <fullName evidence="10">Alpha-1,3-glucosyltransferase</fullName>
        <ecNumber evidence="10">2.4.1.-</ecNumber>
    </recommendedName>
</protein>
<evidence type="ECO:0000259" key="11">
    <source>
        <dbReference type="Pfam" id="PF00078"/>
    </source>
</evidence>
<accession>A0A151SM64</accession>
<comment type="pathway">
    <text evidence="2 10">Protein modification; protein glycosylation.</text>
</comment>
<feature type="transmembrane region" description="Helical" evidence="10">
    <location>
        <begin position="257"/>
        <end position="274"/>
    </location>
</feature>
<evidence type="ECO:0000313" key="12">
    <source>
        <dbReference type="EMBL" id="KYP55920.1"/>
    </source>
</evidence>
<keyword evidence="4 10" id="KW-0328">Glycosyltransferase</keyword>
<keyword evidence="6 10" id="KW-0812">Transmembrane</keyword>
<dbReference type="Gene3D" id="3.30.70.270">
    <property type="match status" value="1"/>
</dbReference>
<evidence type="ECO:0000256" key="2">
    <source>
        <dbReference type="ARBA" id="ARBA00004922"/>
    </source>
</evidence>
<dbReference type="Proteomes" id="UP000075243">
    <property type="component" value="Chromosome 11"/>
</dbReference>
<dbReference type="GO" id="GO:0005789">
    <property type="term" value="C:endoplasmic reticulum membrane"/>
    <property type="evidence" value="ECO:0007669"/>
    <property type="project" value="UniProtKB-SubCell"/>
</dbReference>
<evidence type="ECO:0000256" key="5">
    <source>
        <dbReference type="ARBA" id="ARBA00022679"/>
    </source>
</evidence>
<feature type="transmembrane region" description="Helical" evidence="10">
    <location>
        <begin position="286"/>
        <end position="306"/>
    </location>
</feature>
<comment type="subcellular location">
    <subcellularLocation>
        <location evidence="1 10">Endoplasmic reticulum membrane</location>
        <topology evidence="1 10">Multi-pass membrane protein</topology>
    </subcellularLocation>
</comment>
<feature type="domain" description="Reverse transcriptase" evidence="11">
    <location>
        <begin position="306"/>
        <end position="408"/>
    </location>
</feature>
<dbReference type="InterPro" id="IPR043502">
    <property type="entry name" value="DNA/RNA_pol_sf"/>
</dbReference>
<dbReference type="InterPro" id="IPR012337">
    <property type="entry name" value="RNaseH-like_sf"/>
</dbReference>
<feature type="transmembrane region" description="Helical" evidence="10">
    <location>
        <begin position="563"/>
        <end position="586"/>
    </location>
</feature>
<organism evidence="12 13">
    <name type="scientific">Cajanus cajan</name>
    <name type="common">Pigeon pea</name>
    <name type="synonym">Cajanus indicus</name>
    <dbReference type="NCBI Taxonomy" id="3821"/>
    <lineage>
        <taxon>Eukaryota</taxon>
        <taxon>Viridiplantae</taxon>
        <taxon>Streptophyta</taxon>
        <taxon>Embryophyta</taxon>
        <taxon>Tracheophyta</taxon>
        <taxon>Spermatophyta</taxon>
        <taxon>Magnoliopsida</taxon>
        <taxon>eudicotyledons</taxon>
        <taxon>Gunneridae</taxon>
        <taxon>Pentapetalae</taxon>
        <taxon>rosids</taxon>
        <taxon>fabids</taxon>
        <taxon>Fabales</taxon>
        <taxon>Fabaceae</taxon>
        <taxon>Papilionoideae</taxon>
        <taxon>50 kb inversion clade</taxon>
        <taxon>NPAAA clade</taxon>
        <taxon>indigoferoid/millettioid clade</taxon>
        <taxon>Phaseoleae</taxon>
        <taxon>Cajanus</taxon>
    </lineage>
</organism>
<evidence type="ECO:0000256" key="7">
    <source>
        <dbReference type="ARBA" id="ARBA00022824"/>
    </source>
</evidence>
<feature type="transmembrane region" description="Helical" evidence="10">
    <location>
        <begin position="132"/>
        <end position="157"/>
    </location>
</feature>
<gene>
    <name evidence="12" type="ORF">KK1_002147</name>
</gene>
<feature type="transmembrane region" description="Helical" evidence="10">
    <location>
        <begin position="524"/>
        <end position="542"/>
    </location>
</feature>
<evidence type="ECO:0000256" key="8">
    <source>
        <dbReference type="ARBA" id="ARBA00022989"/>
    </source>
</evidence>
<dbReference type="Pfam" id="PF03155">
    <property type="entry name" value="Alg6_Alg8"/>
    <property type="match status" value="2"/>
</dbReference>
<dbReference type="Gene3D" id="3.10.10.10">
    <property type="entry name" value="HIV Type 1 Reverse Transcriptase, subunit A, domain 1"/>
    <property type="match status" value="1"/>
</dbReference>
<dbReference type="InterPro" id="IPR000477">
    <property type="entry name" value="RT_dom"/>
</dbReference>
<dbReference type="UniPathway" id="UPA00378"/>
<keyword evidence="5 10" id="KW-0808">Transferase</keyword>
<dbReference type="OMA" id="LAWHIAM"/>
<reference evidence="12 13" key="1">
    <citation type="journal article" date="2012" name="Nat. Biotechnol.">
        <title>Draft genome sequence of pigeonpea (Cajanus cajan), an orphan legume crop of resource-poor farmers.</title>
        <authorList>
            <person name="Varshney R.K."/>
            <person name="Chen W."/>
            <person name="Li Y."/>
            <person name="Bharti A.K."/>
            <person name="Saxena R.K."/>
            <person name="Schlueter J.A."/>
            <person name="Donoghue M.T."/>
            <person name="Azam S."/>
            <person name="Fan G."/>
            <person name="Whaley A.M."/>
            <person name="Farmer A.D."/>
            <person name="Sheridan J."/>
            <person name="Iwata A."/>
            <person name="Tuteja R."/>
            <person name="Penmetsa R.V."/>
            <person name="Wu W."/>
            <person name="Upadhyaya H.D."/>
            <person name="Yang S.P."/>
            <person name="Shah T."/>
            <person name="Saxena K.B."/>
            <person name="Michael T."/>
            <person name="McCombie W.R."/>
            <person name="Yang B."/>
            <person name="Zhang G."/>
            <person name="Yang H."/>
            <person name="Wang J."/>
            <person name="Spillane C."/>
            <person name="Cook D.R."/>
            <person name="May G.D."/>
            <person name="Xu X."/>
            <person name="Jackson S.A."/>
        </authorList>
    </citation>
    <scope>NUCLEOTIDE SEQUENCE [LARGE SCALE GENOMIC DNA]</scope>
    <source>
        <strain evidence="13">cv. Asha</strain>
    </source>
</reference>
<dbReference type="Pfam" id="PF00078">
    <property type="entry name" value="RVT_1"/>
    <property type="match status" value="1"/>
</dbReference>
<keyword evidence="8 10" id="KW-1133">Transmembrane helix</keyword>
<proteinExistence type="inferred from homology"/>
<dbReference type="InterPro" id="IPR043128">
    <property type="entry name" value="Rev_trsase/Diguanyl_cyclase"/>
</dbReference>
<dbReference type="STRING" id="3821.A0A151SM64"/>
<dbReference type="PANTHER" id="PTHR12413">
    <property type="entry name" value="DOLICHYL GLYCOSYLTRANSFERASE"/>
    <property type="match status" value="1"/>
</dbReference>
<name>A0A151SM64_CAJCA</name>
<feature type="transmembrane region" description="Helical" evidence="10">
    <location>
        <begin position="169"/>
        <end position="185"/>
    </location>
</feature>
<sequence>MGKGKKVKDTPSDDDCWWWLVQKGTTAVFITVGLFALLVRAAVSLHPYSGAGNPPKFGDYEAQRHWMEITINLPVREWYRNSTRNDLSYWGLDYPPLTAYQSFIHGLFLRFFHPDSVALFTSRGHESYLGKLLMRWTVLSSDALIFFPAVLYFIIVHYNQSSRSRKSELAWHIAMLLLHPCLILIDHGHFQFNCISLGFTVGAIAAILSGKDFVASVLYCLALNHKQMSAYFAPAFFSYLLGKCLRRKHPILEVLKLGLVVLGTFAVVWWPYLYSTHSILELIDDMLKSGIIRPSVSLYSSPIILVKKKDGQWRFCVDYRALNKITIPDKFPIPIIDELLDELGGAVIFSKLDLRSSYHKIRMREEDVHKTTFRTHEGHYEFVVMPFVLTNAPSTFDISMDFIEGLPKAQGKNVILVVLDRLTKYAHFLALSHPFTAKEVAKVFITEVVKLQKRLPKVLSRLAPFERGLFEDYVANFWCASSVLIKWKRLFTTESLKLISFTATVITCLPSMVQQIKSPSSRGFLYALLNSSFSFYLFSFQVHEKSILLPLLPATLLAIEEPFMFRWFTQFAMLSMFPLICLYLTMHPPEKYPFLFEAIIMNLCFSQFVLVTLGCNIKQWLLNKPVKLEEIEKKLI</sequence>
<feature type="transmembrane region" description="Helical" evidence="10">
    <location>
        <begin position="592"/>
        <end position="617"/>
    </location>
</feature>
<dbReference type="AlphaFoldDB" id="A0A151SM64"/>
<dbReference type="GO" id="GO:0042281">
    <property type="term" value="F:dolichyl pyrophosphate Man9GlcNAc2 alpha-1,3-glucosyltransferase activity"/>
    <property type="evidence" value="ECO:0007669"/>
    <property type="project" value="TreeGrafter"/>
</dbReference>
<dbReference type="SUPFAM" id="SSF56672">
    <property type="entry name" value="DNA/RNA polymerases"/>
    <property type="match status" value="1"/>
</dbReference>
<evidence type="ECO:0000256" key="1">
    <source>
        <dbReference type="ARBA" id="ARBA00004477"/>
    </source>
</evidence>
<dbReference type="CDD" id="cd01647">
    <property type="entry name" value="RT_LTR"/>
    <property type="match status" value="1"/>
</dbReference>
<comment type="similarity">
    <text evidence="3 10">Belongs to the ALG6/ALG8 glucosyltransferase family.</text>
</comment>
<keyword evidence="13" id="KW-1185">Reference proteome</keyword>
<dbReference type="InterPro" id="IPR004856">
    <property type="entry name" value="Glyco_trans_ALG6/ALG8"/>
</dbReference>
<dbReference type="PANTHER" id="PTHR12413:SF1">
    <property type="entry name" value="DOLICHYL PYROPHOSPHATE MAN9GLCNAC2 ALPHA-1,3-GLUCOSYLTRANSFERASE"/>
    <property type="match status" value="1"/>
</dbReference>
<dbReference type="EMBL" id="CM003613">
    <property type="protein sequence ID" value="KYP55920.1"/>
    <property type="molecule type" value="Genomic_DNA"/>
</dbReference>
<evidence type="ECO:0000256" key="6">
    <source>
        <dbReference type="ARBA" id="ARBA00022692"/>
    </source>
</evidence>
<keyword evidence="7 10" id="KW-0256">Endoplasmic reticulum</keyword>
<evidence type="ECO:0000256" key="9">
    <source>
        <dbReference type="ARBA" id="ARBA00023136"/>
    </source>
</evidence>